<dbReference type="AlphaFoldDB" id="A0A261ETE6"/>
<dbReference type="Gene3D" id="3.40.50.300">
    <property type="entry name" value="P-loop containing nucleotide triphosphate hydrolases"/>
    <property type="match status" value="1"/>
</dbReference>
<dbReference type="GO" id="GO:0006302">
    <property type="term" value="P:double-strand break repair"/>
    <property type="evidence" value="ECO:0007669"/>
    <property type="project" value="TreeGrafter"/>
</dbReference>
<dbReference type="InterPro" id="IPR027417">
    <property type="entry name" value="P-loop_NTPase"/>
</dbReference>
<dbReference type="OrthoDB" id="3177118at2"/>
<dbReference type="GO" id="GO:0006310">
    <property type="term" value="P:DNA recombination"/>
    <property type="evidence" value="ECO:0007669"/>
    <property type="project" value="TreeGrafter"/>
</dbReference>
<dbReference type="GO" id="GO:0006270">
    <property type="term" value="P:DNA replication initiation"/>
    <property type="evidence" value="ECO:0007669"/>
    <property type="project" value="TreeGrafter"/>
</dbReference>
<accession>A0A261ETE6</accession>
<dbReference type="InterPro" id="IPR042115">
    <property type="entry name" value="PriA_3primeBD_sf"/>
</dbReference>
<evidence type="ECO:0000259" key="4">
    <source>
        <dbReference type="Pfam" id="PF17764"/>
    </source>
</evidence>
<comment type="caution">
    <text evidence="5">The sequence shown here is derived from an EMBL/GenBank/DDBJ whole genome shotgun (WGS) entry which is preliminary data.</text>
</comment>
<dbReference type="RefSeq" id="WP_094722654.1">
    <property type="nucleotide sequence ID" value="NZ_MWWS01000004.1"/>
</dbReference>
<name>A0A261ETE6_9BIFI</name>
<dbReference type="InterPro" id="IPR041222">
    <property type="entry name" value="PriA_3primeBD"/>
</dbReference>
<sequence>MGQPVAEQLAFDGLVPNNHHKNRQHRHTQCEHMPVAQVVLDVQAAHLGRTFDYLIDAKDDDSAQPGTLVRVRFGGRRVTGVIWARVEHSDAPSGSLKYIERILSTKALVSSTTRRDIENIAKAYGGTCANILRLALPPRVARIEKEQAGQVGTQLPIFDTKSSAQAGQLLTQLREDLGQAYPKLDMLSSALAGHAFATFALDALPGPEQWELTCLWIIVQALQAGKPVVVVLPDVRHMESLSRQLQRFGLQSFAPHGDGETSWNGHFVLMGSSMAPAERYRSYVALSQGQVSCVLGLRAAMYAPVEGSAVFAIVDDAAYQNTDGMAPYANARGVLRLRAKLHNGIFLTISHARSARSQWETSTDAEEVTSGVTGPAQALVPSREAIAARLPWVRWLNRDELARLADPAIGARIPHTAVTVLTKALQTGPVLLSIPQDSQSQALTCASCHKMARCPRCTGPIVIQTVGHAPRCAWCGHAAVNWQCKDCGSDRMRLVRVGATGTAQELRLLFKGVPITISTPAQPRGIVESIDDRPRLVIATPGAEPRIEKAGSGLVNGYQAIAIVDAWTSLYAWGVDARLDMLTSWMQIVSLCQSREKGGQVLILGETDPSLAQALMTWRPDLLSAAELEDRTQTGLPPSTAAASVWGSRDAVDWALEQAGASGAGDISSLNVAGEHVPSVWGPAPIAPESKLTIQPLEGTMDRVRALVRVVPSQRDLLAQRLHTAVSAYVATRGRGELKFCMDPKDLT</sequence>
<dbReference type="GO" id="GO:0043138">
    <property type="term" value="F:3'-5' DNA helicase activity"/>
    <property type="evidence" value="ECO:0007669"/>
    <property type="project" value="TreeGrafter"/>
</dbReference>
<dbReference type="PANTHER" id="PTHR30580:SF0">
    <property type="entry name" value="PRIMOSOMAL PROTEIN N"/>
    <property type="match status" value="1"/>
</dbReference>
<evidence type="ECO:0000256" key="3">
    <source>
        <dbReference type="ARBA" id="ARBA00023125"/>
    </source>
</evidence>
<keyword evidence="1" id="KW-0547">Nucleotide-binding</keyword>
<keyword evidence="6" id="KW-1185">Reference proteome</keyword>
<keyword evidence="3" id="KW-0238">DNA-binding</keyword>
<dbReference type="GO" id="GO:0005524">
    <property type="term" value="F:ATP binding"/>
    <property type="evidence" value="ECO:0007669"/>
    <property type="project" value="UniProtKB-KW"/>
</dbReference>
<evidence type="ECO:0000256" key="2">
    <source>
        <dbReference type="ARBA" id="ARBA00022840"/>
    </source>
</evidence>
<proteinExistence type="predicted"/>
<keyword evidence="2" id="KW-0067">ATP-binding</keyword>
<protein>
    <submittedName>
        <fullName evidence="5">Primosome assembly protein PriA</fullName>
    </submittedName>
</protein>
<dbReference type="Pfam" id="PF17764">
    <property type="entry name" value="PriA_3primeBD"/>
    <property type="match status" value="1"/>
</dbReference>
<dbReference type="EMBL" id="MWWS01000004">
    <property type="protein sequence ID" value="OZG50128.1"/>
    <property type="molecule type" value="Genomic_DNA"/>
</dbReference>
<reference evidence="5 6" key="1">
    <citation type="journal article" date="2017" name="BMC Genomics">
        <title>Comparative genomic and phylogenomic analyses of the Bifidobacteriaceae family.</title>
        <authorList>
            <person name="Lugli G.A."/>
            <person name="Milani C."/>
            <person name="Turroni F."/>
            <person name="Duranti S."/>
            <person name="Mancabelli L."/>
            <person name="Mangifesta M."/>
            <person name="Ferrario C."/>
            <person name="Modesto M."/>
            <person name="Mattarelli P."/>
            <person name="Jiri K."/>
            <person name="van Sinderen D."/>
            <person name="Ventura M."/>
        </authorList>
    </citation>
    <scope>NUCLEOTIDE SEQUENCE [LARGE SCALE GENOMIC DNA]</scope>
    <source>
        <strain evidence="5 6">DSM 22924</strain>
    </source>
</reference>
<dbReference type="Gene3D" id="3.40.1440.60">
    <property type="entry name" value="PriA, 3(prime) DNA-binding domain"/>
    <property type="match status" value="1"/>
</dbReference>
<evidence type="ECO:0000313" key="6">
    <source>
        <dbReference type="Proteomes" id="UP000216004"/>
    </source>
</evidence>
<dbReference type="GO" id="GO:0003677">
    <property type="term" value="F:DNA binding"/>
    <property type="evidence" value="ECO:0007669"/>
    <property type="project" value="UniProtKB-KW"/>
</dbReference>
<evidence type="ECO:0000256" key="1">
    <source>
        <dbReference type="ARBA" id="ARBA00022741"/>
    </source>
</evidence>
<evidence type="ECO:0000313" key="5">
    <source>
        <dbReference type="EMBL" id="OZG50128.1"/>
    </source>
</evidence>
<dbReference type="Proteomes" id="UP000216004">
    <property type="component" value="Unassembled WGS sequence"/>
</dbReference>
<feature type="domain" description="Primosomal protein N' 3' DNA-binding" evidence="4">
    <location>
        <begin position="37"/>
        <end position="137"/>
    </location>
</feature>
<dbReference type="PANTHER" id="PTHR30580">
    <property type="entry name" value="PRIMOSOMAL PROTEIN N"/>
    <property type="match status" value="1"/>
</dbReference>
<gene>
    <name evidence="5" type="ORF">BOCO_0645</name>
</gene>
<organism evidence="5 6">
    <name type="scientific">Bombiscardovia coagulans</name>
    <dbReference type="NCBI Taxonomy" id="686666"/>
    <lineage>
        <taxon>Bacteria</taxon>
        <taxon>Bacillati</taxon>
        <taxon>Actinomycetota</taxon>
        <taxon>Actinomycetes</taxon>
        <taxon>Bifidobacteriales</taxon>
        <taxon>Bifidobacteriaceae</taxon>
        <taxon>Bombiscardovia</taxon>
    </lineage>
</organism>